<evidence type="ECO:0000313" key="3">
    <source>
        <dbReference type="Proteomes" id="UP000238288"/>
    </source>
</evidence>
<reference evidence="2 3" key="1">
    <citation type="submission" date="2017-11" db="EMBL/GenBank/DDBJ databases">
        <authorList>
            <person name="Han C.G."/>
        </authorList>
    </citation>
    <scope>NUCLEOTIDE SEQUENCE [LARGE SCALE GENOMIC DNA]</scope>
    <source>
        <strain evidence="3">ATCC 43555</strain>
    </source>
</reference>
<dbReference type="OrthoDB" id="9812358at2"/>
<accession>A0A2K4X6W1</accession>
<sequence length="341" mass="38621">MFETDQWAFSGVDGQISLHKWQKTIDLITGLFSAPSGYIVQATSKGYRVVIRSNEGGSNFETNSILPPQTPLFCRYVAENNNILYVNDACNNEQWNTMPEVVEDGVQSYLGLPIHWPEGDVFGTLCLKDTKQTSYTDEYFELIEQLRDLIEDDLALIYSFEQMREITMLDPLTNIYNRRALTLLAQQKLNLALRLGFDVCCLFIDINDFKKLNDTCGHEVGDKALIILANTLKTHLRDADIVGRLGGDEFIAVMQISDKSKLSYIIDKITTEYSKALIKESVCDLSLSIGYSFTDKQKQLFDALLNNADQAMYKNKQAYKQAKKLNNTSSTLNHSDKKASH</sequence>
<dbReference type="InterPro" id="IPR029016">
    <property type="entry name" value="GAF-like_dom_sf"/>
</dbReference>
<dbReference type="PANTHER" id="PTHR46663">
    <property type="entry name" value="DIGUANYLATE CYCLASE DGCT-RELATED"/>
    <property type="match status" value="1"/>
</dbReference>
<dbReference type="NCBIfam" id="TIGR00254">
    <property type="entry name" value="GGDEF"/>
    <property type="match status" value="1"/>
</dbReference>
<dbReference type="Proteomes" id="UP000238288">
    <property type="component" value="Chromosome PCAR9a"/>
</dbReference>
<evidence type="ECO:0000259" key="1">
    <source>
        <dbReference type="PROSITE" id="PS50887"/>
    </source>
</evidence>
<dbReference type="InterPro" id="IPR043128">
    <property type="entry name" value="Rev_trsase/Diguanyl_cyclase"/>
</dbReference>
<protein>
    <submittedName>
        <fullName evidence="2">Diguanylate cyclase</fullName>
    </submittedName>
</protein>
<dbReference type="AlphaFoldDB" id="A0A2K4X6W1"/>
<organism evidence="2 3">
    <name type="scientific">Pseudoalteromonas carrageenovora IAM 12662</name>
    <dbReference type="NCBI Taxonomy" id="1314868"/>
    <lineage>
        <taxon>Bacteria</taxon>
        <taxon>Pseudomonadati</taxon>
        <taxon>Pseudomonadota</taxon>
        <taxon>Gammaproteobacteria</taxon>
        <taxon>Alteromonadales</taxon>
        <taxon>Pseudoalteromonadaceae</taxon>
        <taxon>Pseudoalteromonas</taxon>
    </lineage>
</organism>
<dbReference type="CDD" id="cd01949">
    <property type="entry name" value="GGDEF"/>
    <property type="match status" value="1"/>
</dbReference>
<dbReference type="SMART" id="SM00065">
    <property type="entry name" value="GAF"/>
    <property type="match status" value="1"/>
</dbReference>
<gene>
    <name evidence="2" type="ORF">PCAR9_A20498</name>
</gene>
<dbReference type="EMBL" id="LT965928">
    <property type="protein sequence ID" value="SOU40068.1"/>
    <property type="molecule type" value="Genomic_DNA"/>
</dbReference>
<dbReference type="PROSITE" id="PS50887">
    <property type="entry name" value="GGDEF"/>
    <property type="match status" value="1"/>
</dbReference>
<evidence type="ECO:0000313" key="2">
    <source>
        <dbReference type="EMBL" id="SOU40068.1"/>
    </source>
</evidence>
<dbReference type="InterPro" id="IPR003018">
    <property type="entry name" value="GAF"/>
</dbReference>
<dbReference type="InterPro" id="IPR029787">
    <property type="entry name" value="Nucleotide_cyclase"/>
</dbReference>
<dbReference type="Gene3D" id="3.30.450.40">
    <property type="match status" value="1"/>
</dbReference>
<dbReference type="InterPro" id="IPR000160">
    <property type="entry name" value="GGDEF_dom"/>
</dbReference>
<dbReference type="Gene3D" id="3.30.70.270">
    <property type="match status" value="1"/>
</dbReference>
<name>A0A2K4X6W1_PSEVC</name>
<dbReference type="Pfam" id="PF00990">
    <property type="entry name" value="GGDEF"/>
    <property type="match status" value="1"/>
</dbReference>
<dbReference type="GeneID" id="93662709"/>
<feature type="domain" description="GGDEF" evidence="1">
    <location>
        <begin position="197"/>
        <end position="328"/>
    </location>
</feature>
<dbReference type="InterPro" id="IPR052163">
    <property type="entry name" value="DGC-Regulatory_Protein"/>
</dbReference>
<dbReference type="PANTHER" id="PTHR46663:SF2">
    <property type="entry name" value="GGDEF DOMAIN-CONTAINING PROTEIN"/>
    <property type="match status" value="1"/>
</dbReference>
<dbReference type="RefSeq" id="WP_104642127.1">
    <property type="nucleotide sequence ID" value="NZ_LT965928.1"/>
</dbReference>
<proteinExistence type="predicted"/>
<dbReference type="SMART" id="SM00267">
    <property type="entry name" value="GGDEF"/>
    <property type="match status" value="1"/>
</dbReference>
<dbReference type="SUPFAM" id="SSF55073">
    <property type="entry name" value="Nucleotide cyclase"/>
    <property type="match status" value="1"/>
</dbReference>
<dbReference type="Pfam" id="PF01590">
    <property type="entry name" value="GAF"/>
    <property type="match status" value="1"/>
</dbReference>
<dbReference type="SUPFAM" id="SSF55781">
    <property type="entry name" value="GAF domain-like"/>
    <property type="match status" value="1"/>
</dbReference>